<sequence>MKGRWWIGLGIVLVAAAATWAEVHRNNLVPPTKWTTANPIVGPSRTHPISLMSPVGDRTKVLPLPPGHLPNTDWYLPITPQSQLTYVLHDGQSRWLVNGHAIALQNAPTDPVGQLVFAPDGRELAWSQPHGVSLIRSNGTTQTMPHAIIGYFTAHNFFDYVTKTGTSLEIHSRFPTRTLSASDSLGYHPFVFDGHSLVFDQAGQISLLSLSTGAVNPILRVRPSRWPQLVDSVSYDSHIALLFRRPSALPAYLLALKTDHTILWYRWKTGLKPQMGISAGHLVINNLDPSGQLVALGTHNLHPLPQSTGLFSQSPKGVVFETNRGFILLSQIG</sequence>
<name>A0A2T2WFL2_9FIRM</name>
<dbReference type="Proteomes" id="UP000242699">
    <property type="component" value="Unassembled WGS sequence"/>
</dbReference>
<evidence type="ECO:0000313" key="2">
    <source>
        <dbReference type="Proteomes" id="UP000242699"/>
    </source>
</evidence>
<evidence type="ECO:0000313" key="1">
    <source>
        <dbReference type="EMBL" id="PSR21010.1"/>
    </source>
</evidence>
<gene>
    <name evidence="1" type="ORF">C7B43_21575</name>
</gene>
<evidence type="ECO:0008006" key="3">
    <source>
        <dbReference type="Google" id="ProtNLM"/>
    </source>
</evidence>
<protein>
    <recommendedName>
        <fullName evidence="3">WD40 repeat domain-containing protein</fullName>
    </recommendedName>
</protein>
<comment type="caution">
    <text evidence="1">The sequence shown here is derived from an EMBL/GenBank/DDBJ whole genome shotgun (WGS) entry which is preliminary data.</text>
</comment>
<dbReference type="SUPFAM" id="SSF82171">
    <property type="entry name" value="DPP6 N-terminal domain-like"/>
    <property type="match status" value="1"/>
</dbReference>
<dbReference type="EMBL" id="PXYT01000148">
    <property type="protein sequence ID" value="PSR21010.1"/>
    <property type="molecule type" value="Genomic_DNA"/>
</dbReference>
<proteinExistence type="predicted"/>
<reference evidence="1 2" key="1">
    <citation type="journal article" date="2014" name="BMC Genomics">
        <title>Comparison of environmental and isolate Sulfobacillus genomes reveals diverse carbon, sulfur, nitrogen, and hydrogen metabolisms.</title>
        <authorList>
            <person name="Justice N.B."/>
            <person name="Norman A."/>
            <person name="Brown C.T."/>
            <person name="Singh A."/>
            <person name="Thomas B.C."/>
            <person name="Banfield J.F."/>
        </authorList>
    </citation>
    <scope>NUCLEOTIDE SEQUENCE [LARGE SCALE GENOMIC DNA]</scope>
    <source>
        <strain evidence="1">AMDSBA1</strain>
    </source>
</reference>
<organism evidence="1 2">
    <name type="scientific">Sulfobacillus benefaciens</name>
    <dbReference type="NCBI Taxonomy" id="453960"/>
    <lineage>
        <taxon>Bacteria</taxon>
        <taxon>Bacillati</taxon>
        <taxon>Bacillota</taxon>
        <taxon>Clostridia</taxon>
        <taxon>Eubacteriales</taxon>
        <taxon>Clostridiales Family XVII. Incertae Sedis</taxon>
        <taxon>Sulfobacillus</taxon>
    </lineage>
</organism>
<dbReference type="AlphaFoldDB" id="A0A2T2WFL2"/>
<accession>A0A2T2WFL2</accession>